<feature type="domain" description="AAA+ ATPase" evidence="13">
    <location>
        <begin position="171"/>
        <end position="352"/>
    </location>
</feature>
<dbReference type="Pfam" id="PF18269">
    <property type="entry name" value="T3SS_ATPase_C"/>
    <property type="match status" value="1"/>
</dbReference>
<keyword evidence="7" id="KW-1278">Translocase</keyword>
<dbReference type="EC" id="7.4.2.8" evidence="10"/>
<organism evidence="14 15">
    <name type="scientific">Chelatococcus caeni</name>
    <dbReference type="NCBI Taxonomy" id="1348468"/>
    <lineage>
        <taxon>Bacteria</taxon>
        <taxon>Pseudomonadati</taxon>
        <taxon>Pseudomonadota</taxon>
        <taxon>Alphaproteobacteria</taxon>
        <taxon>Hyphomicrobiales</taxon>
        <taxon>Chelatococcaceae</taxon>
        <taxon>Chelatococcus</taxon>
    </lineage>
</organism>
<dbReference type="Proteomes" id="UP000577362">
    <property type="component" value="Unassembled WGS sequence"/>
</dbReference>
<dbReference type="PANTHER" id="PTHR15184:SF9">
    <property type="entry name" value="SPI-1 TYPE 3 SECRETION SYSTEM ATPASE"/>
    <property type="match status" value="1"/>
</dbReference>
<dbReference type="GO" id="GO:0030254">
    <property type="term" value="P:protein secretion by the type III secretion system"/>
    <property type="evidence" value="ECO:0007669"/>
    <property type="project" value="InterPro"/>
</dbReference>
<sequence>MRGDALDIDARIAGILPKLRRQAETVSPRVVKGRILRAVGVTIHASVAEVRLGEVCRLCDPVSGVEVLGEVVGLLEDAAVLTPLGDVSGLSSATEVIPTGSELRVPVGPGLLGRVLNALGEPLDGGAWPPPDMAGTYPLQAPPPQPMARDIIKEPLQLGIRSLDGLVTCARGQRIGIFGEPGVGKSTLLAQIVKGTEADVVVIGLIGERGREVREFLERELGEEGRRRSVTVVATSDRPAIERVKAAYVATAIAEYFRDQGRSVLLLMDSVTRFARAQREIGLAAGEPPTRRGFPSSLFAVLPQLLERSGPGQGGAITGLYTVLMEGDGTQDPIAEEVRSILDGHVVLSAELAHRNHFPAIDVLKSRSRLMDAVVAPEHSRLAGRVRDLMARYAEVELLVRVGEYQRGSDPRADEAIDRIDAINALLRQGQAERSTLAEVQQRMRTLVP</sequence>
<evidence type="ECO:0000256" key="6">
    <source>
        <dbReference type="ARBA" id="ARBA00022927"/>
    </source>
</evidence>
<dbReference type="InterPro" id="IPR020003">
    <property type="entry name" value="ATPase_a/bsu_AS"/>
</dbReference>
<name>A0A840C0G8_9HYPH</name>
<evidence type="ECO:0000256" key="1">
    <source>
        <dbReference type="ARBA" id="ARBA00004496"/>
    </source>
</evidence>
<keyword evidence="4" id="KW-0547">Nucleotide-binding</keyword>
<dbReference type="InterPro" id="IPR027417">
    <property type="entry name" value="P-loop_NTPase"/>
</dbReference>
<evidence type="ECO:0000313" key="15">
    <source>
        <dbReference type="Proteomes" id="UP000577362"/>
    </source>
</evidence>
<dbReference type="NCBIfam" id="TIGR01026">
    <property type="entry name" value="fliI_yscN"/>
    <property type="match status" value="1"/>
</dbReference>
<evidence type="ECO:0000313" key="14">
    <source>
        <dbReference type="EMBL" id="MBB4017158.1"/>
    </source>
</evidence>
<dbReference type="Gene3D" id="3.40.50.12240">
    <property type="match status" value="1"/>
</dbReference>
<dbReference type="InterPro" id="IPR004100">
    <property type="entry name" value="ATPase_F1/V1/A1_a/bsu_N"/>
</dbReference>
<evidence type="ECO:0000256" key="11">
    <source>
        <dbReference type="ARBA" id="ARBA00024442"/>
    </source>
</evidence>
<dbReference type="PROSITE" id="PS00152">
    <property type="entry name" value="ATPASE_ALPHA_BETA"/>
    <property type="match status" value="1"/>
</dbReference>
<evidence type="ECO:0000256" key="10">
    <source>
        <dbReference type="ARBA" id="ARBA00024382"/>
    </source>
</evidence>
<dbReference type="InterPro" id="IPR013380">
    <property type="entry name" value="ATPase_T3SS_SctN"/>
</dbReference>
<dbReference type="GO" id="GO:0008564">
    <property type="term" value="F:protein-exporting ATPase activity"/>
    <property type="evidence" value="ECO:0007669"/>
    <property type="project" value="UniProtKB-EC"/>
</dbReference>
<dbReference type="GO" id="GO:0030257">
    <property type="term" value="C:type III protein secretion system complex"/>
    <property type="evidence" value="ECO:0007669"/>
    <property type="project" value="InterPro"/>
</dbReference>
<evidence type="ECO:0000256" key="8">
    <source>
        <dbReference type="ARBA" id="ARBA00023026"/>
    </source>
</evidence>
<keyword evidence="8" id="KW-0843">Virulence</keyword>
<dbReference type="GO" id="GO:0005737">
    <property type="term" value="C:cytoplasm"/>
    <property type="evidence" value="ECO:0007669"/>
    <property type="project" value="UniProtKB-SubCell"/>
</dbReference>
<evidence type="ECO:0000256" key="12">
    <source>
        <dbReference type="ARBA" id="ARBA00034006"/>
    </source>
</evidence>
<evidence type="ECO:0000256" key="5">
    <source>
        <dbReference type="ARBA" id="ARBA00022840"/>
    </source>
</evidence>
<evidence type="ECO:0000256" key="2">
    <source>
        <dbReference type="ARBA" id="ARBA00022448"/>
    </source>
</evidence>
<accession>A0A840C0G8</accession>
<dbReference type="EMBL" id="JACIEN010000002">
    <property type="protein sequence ID" value="MBB4017158.1"/>
    <property type="molecule type" value="Genomic_DNA"/>
</dbReference>
<dbReference type="InterPro" id="IPR005714">
    <property type="entry name" value="ATPase_T3SS_FliI/YscN"/>
</dbReference>
<reference evidence="14 15" key="1">
    <citation type="submission" date="2020-08" db="EMBL/GenBank/DDBJ databases">
        <title>Genomic Encyclopedia of Type Strains, Phase IV (KMG-IV): sequencing the most valuable type-strain genomes for metagenomic binning, comparative biology and taxonomic classification.</title>
        <authorList>
            <person name="Goeker M."/>
        </authorList>
    </citation>
    <scope>NUCLEOTIDE SEQUENCE [LARGE SCALE GENOMIC DNA]</scope>
    <source>
        <strain evidence="14 15">DSM 103737</strain>
    </source>
</reference>
<dbReference type="RefSeq" id="WP_183316600.1">
    <property type="nucleotide sequence ID" value="NZ_JACIEN010000002.1"/>
</dbReference>
<comment type="similarity">
    <text evidence="9">Belongs to the ATPase alpha/beta chains family. T3SS ATPase subfamily.</text>
</comment>
<dbReference type="GO" id="GO:0046961">
    <property type="term" value="F:proton-transporting ATPase activity, rotational mechanism"/>
    <property type="evidence" value="ECO:0007669"/>
    <property type="project" value="InterPro"/>
</dbReference>
<dbReference type="Pfam" id="PF00006">
    <property type="entry name" value="ATP-synt_ab"/>
    <property type="match status" value="1"/>
</dbReference>
<comment type="catalytic activity">
    <reaction evidence="12">
        <text>ATP + H2O + cellular proteinSide 1 = ADP + phosphate + cellular proteinSide 2.</text>
        <dbReference type="EC" id="7.4.2.8"/>
    </reaction>
</comment>
<dbReference type="Pfam" id="PF02874">
    <property type="entry name" value="ATP-synt_ab_N"/>
    <property type="match status" value="1"/>
</dbReference>
<dbReference type="FunFam" id="3.40.50.12240:FF:000002">
    <property type="entry name" value="Flagellum-specific ATP synthase FliI"/>
    <property type="match status" value="1"/>
</dbReference>
<dbReference type="PANTHER" id="PTHR15184">
    <property type="entry name" value="ATP SYNTHASE"/>
    <property type="match status" value="1"/>
</dbReference>
<protein>
    <recommendedName>
        <fullName evidence="11">Type 3 secretion system ATPase</fullName>
        <ecNumber evidence="10">7.4.2.8</ecNumber>
    </recommendedName>
</protein>
<evidence type="ECO:0000256" key="9">
    <source>
        <dbReference type="ARBA" id="ARBA00024342"/>
    </source>
</evidence>
<evidence type="ECO:0000256" key="7">
    <source>
        <dbReference type="ARBA" id="ARBA00022967"/>
    </source>
</evidence>
<dbReference type="AlphaFoldDB" id="A0A840C0G8"/>
<keyword evidence="6" id="KW-0653">Protein transport</keyword>
<dbReference type="GO" id="GO:0005524">
    <property type="term" value="F:ATP binding"/>
    <property type="evidence" value="ECO:0007669"/>
    <property type="project" value="UniProtKB-KW"/>
</dbReference>
<comment type="caution">
    <text evidence="14">The sequence shown here is derived from an EMBL/GenBank/DDBJ whole genome shotgun (WGS) entry which is preliminary data.</text>
</comment>
<dbReference type="InterPro" id="IPR003593">
    <property type="entry name" value="AAA+_ATPase"/>
</dbReference>
<keyword evidence="5" id="KW-0067">ATP-binding</keyword>
<dbReference type="SUPFAM" id="SSF52540">
    <property type="entry name" value="P-loop containing nucleoside triphosphate hydrolases"/>
    <property type="match status" value="1"/>
</dbReference>
<dbReference type="InterPro" id="IPR050053">
    <property type="entry name" value="ATPase_alpha/beta_chains"/>
</dbReference>
<dbReference type="CDD" id="cd01136">
    <property type="entry name" value="ATPase_flagellum-secretory_path_III"/>
    <property type="match status" value="1"/>
</dbReference>
<dbReference type="InterPro" id="IPR040627">
    <property type="entry name" value="T3SS_ATPase_C"/>
</dbReference>
<proteinExistence type="inferred from homology"/>
<dbReference type="GO" id="GO:0046933">
    <property type="term" value="F:proton-transporting ATP synthase activity, rotational mechanism"/>
    <property type="evidence" value="ECO:0007669"/>
    <property type="project" value="TreeGrafter"/>
</dbReference>
<evidence type="ECO:0000256" key="4">
    <source>
        <dbReference type="ARBA" id="ARBA00022741"/>
    </source>
</evidence>
<dbReference type="SMART" id="SM00382">
    <property type="entry name" value="AAA"/>
    <property type="match status" value="1"/>
</dbReference>
<comment type="subcellular location">
    <subcellularLocation>
        <location evidence="1">Cytoplasm</location>
    </subcellularLocation>
</comment>
<keyword evidence="15" id="KW-1185">Reference proteome</keyword>
<evidence type="ECO:0000259" key="13">
    <source>
        <dbReference type="SMART" id="SM00382"/>
    </source>
</evidence>
<dbReference type="InterPro" id="IPR000194">
    <property type="entry name" value="ATPase_F1/V1/A1_a/bsu_nucl-bd"/>
</dbReference>
<gene>
    <name evidence="14" type="ORF">GGR16_002187</name>
</gene>
<dbReference type="NCBIfam" id="TIGR02546">
    <property type="entry name" value="III_secr_ATP"/>
    <property type="match status" value="1"/>
</dbReference>
<keyword evidence="3" id="KW-0963">Cytoplasm</keyword>
<keyword evidence="2" id="KW-0813">Transport</keyword>
<dbReference type="GO" id="GO:0016887">
    <property type="term" value="F:ATP hydrolysis activity"/>
    <property type="evidence" value="ECO:0007669"/>
    <property type="project" value="InterPro"/>
</dbReference>
<evidence type="ECO:0000256" key="3">
    <source>
        <dbReference type="ARBA" id="ARBA00022490"/>
    </source>
</evidence>